<dbReference type="EMBL" id="BAAAME010000004">
    <property type="protein sequence ID" value="GAA1745425.1"/>
    <property type="molecule type" value="Genomic_DNA"/>
</dbReference>
<feature type="DNA-binding region" description="H-T-H motif" evidence="4">
    <location>
        <begin position="40"/>
        <end position="59"/>
    </location>
</feature>
<keyword evidence="1" id="KW-0805">Transcription regulation</keyword>
<gene>
    <name evidence="6" type="ORF">GCM10009710_26810</name>
</gene>
<keyword evidence="2 4" id="KW-0238">DNA-binding</keyword>
<comment type="caution">
    <text evidence="6">The sequence shown here is derived from an EMBL/GenBank/DDBJ whole genome shotgun (WGS) entry which is preliminary data.</text>
</comment>
<dbReference type="InterPro" id="IPR009057">
    <property type="entry name" value="Homeodomain-like_sf"/>
</dbReference>
<organism evidence="6 7">
    <name type="scientific">Aeromicrobium alkaliterrae</name>
    <dbReference type="NCBI Taxonomy" id="302168"/>
    <lineage>
        <taxon>Bacteria</taxon>
        <taxon>Bacillati</taxon>
        <taxon>Actinomycetota</taxon>
        <taxon>Actinomycetes</taxon>
        <taxon>Propionibacteriales</taxon>
        <taxon>Nocardioidaceae</taxon>
        <taxon>Aeromicrobium</taxon>
    </lineage>
</organism>
<name>A0ABN2K092_9ACTN</name>
<feature type="domain" description="HTH tetR-type" evidence="5">
    <location>
        <begin position="17"/>
        <end position="77"/>
    </location>
</feature>
<protein>
    <submittedName>
        <fullName evidence="6">TetR/AcrR family transcriptional regulator</fullName>
    </submittedName>
</protein>
<dbReference type="SUPFAM" id="SSF46689">
    <property type="entry name" value="Homeodomain-like"/>
    <property type="match status" value="1"/>
</dbReference>
<keyword evidence="3" id="KW-0804">Transcription</keyword>
<dbReference type="InterPro" id="IPR001647">
    <property type="entry name" value="HTH_TetR"/>
</dbReference>
<dbReference type="Pfam" id="PF00440">
    <property type="entry name" value="TetR_N"/>
    <property type="match status" value="1"/>
</dbReference>
<reference evidence="6 7" key="1">
    <citation type="journal article" date="2019" name="Int. J. Syst. Evol. Microbiol.">
        <title>The Global Catalogue of Microorganisms (GCM) 10K type strain sequencing project: providing services to taxonomists for standard genome sequencing and annotation.</title>
        <authorList>
            <consortium name="The Broad Institute Genomics Platform"/>
            <consortium name="The Broad Institute Genome Sequencing Center for Infectious Disease"/>
            <person name="Wu L."/>
            <person name="Ma J."/>
        </authorList>
    </citation>
    <scope>NUCLEOTIDE SEQUENCE [LARGE SCALE GENOMIC DNA]</scope>
    <source>
        <strain evidence="6 7">JCM 13518</strain>
    </source>
</reference>
<sequence length="214" mass="23673">MQVTQRRSLSAVDERRESRRQSLLDAALELFATRGYLASPIEDLCRAAHVSTKSFYGIYESREQCYLDLMRRTTEHLLETMTAAVVAEGFDDVAAAERRLLTTFARLMGGDPRVATVLFGRGTATTFAVEAERRANRRRTADLIALIWSLSQVTQEQADGIATGVVGGLFDIVADWVAGSDELEVLDPAVLERRLIAFYQAVTAGIRIGKENLS</sequence>
<dbReference type="Gene3D" id="1.10.357.10">
    <property type="entry name" value="Tetracycline Repressor, domain 2"/>
    <property type="match status" value="1"/>
</dbReference>
<evidence type="ECO:0000313" key="7">
    <source>
        <dbReference type="Proteomes" id="UP001501057"/>
    </source>
</evidence>
<evidence type="ECO:0000259" key="5">
    <source>
        <dbReference type="PROSITE" id="PS50977"/>
    </source>
</evidence>
<proteinExistence type="predicted"/>
<evidence type="ECO:0000256" key="2">
    <source>
        <dbReference type="ARBA" id="ARBA00023125"/>
    </source>
</evidence>
<evidence type="ECO:0000313" key="6">
    <source>
        <dbReference type="EMBL" id="GAA1745425.1"/>
    </source>
</evidence>
<keyword evidence="7" id="KW-1185">Reference proteome</keyword>
<evidence type="ECO:0000256" key="3">
    <source>
        <dbReference type="ARBA" id="ARBA00023163"/>
    </source>
</evidence>
<dbReference type="Proteomes" id="UP001501057">
    <property type="component" value="Unassembled WGS sequence"/>
</dbReference>
<dbReference type="PANTHER" id="PTHR47506:SF1">
    <property type="entry name" value="HTH-TYPE TRANSCRIPTIONAL REGULATOR YJDC"/>
    <property type="match status" value="1"/>
</dbReference>
<accession>A0ABN2K092</accession>
<evidence type="ECO:0000256" key="1">
    <source>
        <dbReference type="ARBA" id="ARBA00023015"/>
    </source>
</evidence>
<evidence type="ECO:0000256" key="4">
    <source>
        <dbReference type="PROSITE-ProRule" id="PRU00335"/>
    </source>
</evidence>
<dbReference type="PROSITE" id="PS50977">
    <property type="entry name" value="HTH_TETR_2"/>
    <property type="match status" value="1"/>
</dbReference>
<dbReference type="PANTHER" id="PTHR47506">
    <property type="entry name" value="TRANSCRIPTIONAL REGULATORY PROTEIN"/>
    <property type="match status" value="1"/>
</dbReference>